<dbReference type="GO" id="GO:0005886">
    <property type="term" value="C:plasma membrane"/>
    <property type="evidence" value="ECO:0007669"/>
    <property type="project" value="InterPro"/>
</dbReference>
<dbReference type="InterPro" id="IPR007452">
    <property type="entry name" value="TamB_C"/>
</dbReference>
<evidence type="ECO:0000256" key="3">
    <source>
        <dbReference type="ARBA" id="ARBA00022989"/>
    </source>
</evidence>
<dbReference type="GO" id="GO:0009306">
    <property type="term" value="P:protein secretion"/>
    <property type="evidence" value="ECO:0007669"/>
    <property type="project" value="InterPro"/>
</dbReference>
<dbReference type="OrthoDB" id="680700at2"/>
<gene>
    <name evidence="6" type="ORF">W5A_10909</name>
</gene>
<accession>I0W9I5</accession>
<keyword evidence="4" id="KW-0472">Membrane</keyword>
<evidence type="ECO:0000256" key="1">
    <source>
        <dbReference type="ARBA" id="ARBA00004167"/>
    </source>
</evidence>
<keyword evidence="2" id="KW-0812">Transmembrane</keyword>
<dbReference type="PATRIC" id="fig|946077.3.peg.2202"/>
<evidence type="ECO:0000256" key="2">
    <source>
        <dbReference type="ARBA" id="ARBA00022692"/>
    </source>
</evidence>
<dbReference type="eggNOG" id="COG2911">
    <property type="taxonomic scope" value="Bacteria"/>
</dbReference>
<name>I0W9I5_9FLAO</name>
<evidence type="ECO:0000256" key="4">
    <source>
        <dbReference type="ARBA" id="ARBA00023136"/>
    </source>
</evidence>
<evidence type="ECO:0000313" key="7">
    <source>
        <dbReference type="Proteomes" id="UP000005938"/>
    </source>
</evidence>
<sequence length="1474" mass="165413">MLFWGVVVILLALPIVQTGIAKYVTQSLNNEFNTNINIDRIHLTFGGNVKLNGIYVEDYKKDTLFYINGLSTSIVSFRKAIDGKLAFGKINMQGLVFNLKTYKGENHTNLDVFVEKLEAGDTTASKDPFLLTSSKIALNDGRFRLIDENLDTPKILDFYELNSEILDFKIHGPNVTTHIEELAFMAKNNQRVENLEADFSYSKTKMSFDNLTIKTPLSQLNGHLVFTYDRKDFADFLNKVKVQAVFDNSIVNFSEINRFYNEFGENEAATFKTSISGYLNNMTASGLEMISENSHIKGNFNFKNLFTSSNPFSLHANIGNISSNYQSLKSLLPNLLGKNLPSSLEKLGQFNINGTAYITENSIDGQLNLRTEIGYAYTDLLLTDIGDIDNASYKGYLSFEDFDIGNFINDPTLGKVSLAAEVDGIGFTRKTLNTKIDGTVYDLEYNKYRYKDLDVSGILQNQLFNGVLVTNDQNLQMNFTGLADFSNANNRFDFKAEVIYADLNKLNFVKRDAISIFKGEIEFNIEGNTLDDMAGEINFENTNYINQNDSYFFDDFQVTSVFKDSLRVIEINSPDIITGYVKGNFKVKEVGKVLENSIGSIYTNYSPHKVSKGQVLDFDFKIYNKIVDVFFPEIEFGKNTFIRGKIVADEGDFKLTFKSPTINAKGTIFDNIQLQVDNKNPLFNTYMEVSRIKNKYYDIEEFNLINATIKDTLFFRTEFKGGEKFDDSYNLNFYHTFNDKQQSVIGLKTSDVSFKGNTWMLNEEGNTQNRVIFNRSVDSVLVENITMSHKNERINLKGVFADSTFKDIELSFKQVSLNKITPAIDSLQLNGIVDGELSIFQRNSNYFPSSNLVIKDFNINAYDLGDLEVGIIGNENLTSYLVNVQFINDQLESFRMMGDLTFDEKKQAILNLDATLRNFNLSPFSPLGEDVISKIRGYVTGDARITGPLSNPSVNGLLTLNQAGLTIPYLNVDVALGESSRINLLNQTFEFDNIQLTDTKYKTRASLNGMMTHNNFTDWFMDLELDTRNSRFLVLDTEESDDELYYGTGFVNGQATLSGPVDALTISVDGATGAGTSLKIPISDVATIGDDSFITFVDKHAEKDNDGRVLQDIKGLELNFELSVTPDAEVEIVLDKKSGSTLKGSGEGILLMEINTKGKFNMWGDFVTYSGEYNFKYGGLIDKRFKVLPGGSISWEGDPLTASLSNMEAVYSLNANPALLLENPQYNKKIETEVVIHLEGQLMQPETVFDIRFPDTNPVVASELNYRLEDRDKKQLQALSLLSQGTFTNEVSINNQFVSRNLLETGFSMINQILDDKEGKIDLGISYEQGDRGAAIDLATSDRFGVTVSTQISDRILLNGKIGVPIGGVSQTVVAGDVEVEILLNEDGSLSAKIFNKENEIQQFLSDRIGYTQGVGLSYKVDFNTFQDLMRKIFGVKSKTKIDEDSDPEIEKQYIDMMGDDGMVKMKAKKKKSQ</sequence>
<keyword evidence="7" id="KW-1185">Reference proteome</keyword>
<feature type="domain" description="Translocation and assembly module TamB C-terminal" evidence="5">
    <location>
        <begin position="996"/>
        <end position="1423"/>
    </location>
</feature>
<dbReference type="STRING" id="946077.W5A_10909"/>
<dbReference type="Proteomes" id="UP000005938">
    <property type="component" value="Unassembled WGS sequence"/>
</dbReference>
<comment type="subcellular location">
    <subcellularLocation>
        <location evidence="1">Membrane</location>
        <topology evidence="1">Single-pass membrane protein</topology>
    </subcellularLocation>
</comment>
<comment type="caution">
    <text evidence="6">The sequence shown here is derived from an EMBL/GenBank/DDBJ whole genome shotgun (WGS) entry which is preliminary data.</text>
</comment>
<evidence type="ECO:0000259" key="5">
    <source>
        <dbReference type="Pfam" id="PF04357"/>
    </source>
</evidence>
<proteinExistence type="predicted"/>
<dbReference type="EMBL" id="AJJU01000023">
    <property type="protein sequence ID" value="EID73051.1"/>
    <property type="molecule type" value="Genomic_DNA"/>
</dbReference>
<dbReference type="Pfam" id="PF04357">
    <property type="entry name" value="TamB"/>
    <property type="match status" value="1"/>
</dbReference>
<protein>
    <recommendedName>
        <fullName evidence="5">Translocation and assembly module TamB C-terminal domain-containing protein</fullName>
    </recommendedName>
</protein>
<evidence type="ECO:0000313" key="6">
    <source>
        <dbReference type="EMBL" id="EID73051.1"/>
    </source>
</evidence>
<organism evidence="6 7">
    <name type="scientific">Imtechella halotolerans K1</name>
    <dbReference type="NCBI Taxonomy" id="946077"/>
    <lineage>
        <taxon>Bacteria</taxon>
        <taxon>Pseudomonadati</taxon>
        <taxon>Bacteroidota</taxon>
        <taxon>Flavobacteriia</taxon>
        <taxon>Flavobacteriales</taxon>
        <taxon>Flavobacteriaceae</taxon>
        <taxon>Imtechella</taxon>
    </lineage>
</organism>
<reference evidence="6 7" key="1">
    <citation type="journal article" date="2012" name="J. Bacteriol.">
        <title>Genome Sequence of the Halotolerant Bacterium Imtechella halotolerans K1T.</title>
        <authorList>
            <person name="Kumar S."/>
            <person name="Vikram S."/>
            <person name="Subramanian S."/>
            <person name="Raghava G.P."/>
            <person name="Pinnaka A.K."/>
        </authorList>
    </citation>
    <scope>NUCLEOTIDE SEQUENCE [LARGE SCALE GENOMIC DNA]</scope>
    <source>
        <strain evidence="6 7">K1</strain>
    </source>
</reference>
<keyword evidence="3" id="KW-1133">Transmembrane helix</keyword>